<dbReference type="OrthoDB" id="63533at2759"/>
<dbReference type="Gene3D" id="1.50.10.100">
    <property type="entry name" value="Chondroitin AC/alginate lyase"/>
    <property type="match status" value="1"/>
</dbReference>
<dbReference type="GO" id="GO:0016829">
    <property type="term" value="F:lyase activity"/>
    <property type="evidence" value="ECO:0007669"/>
    <property type="project" value="UniProtKB-KW"/>
</dbReference>
<name>A0A1J7JS36_9PEZI</name>
<keyword evidence="2 5" id="KW-0456">Lyase</keyword>
<feature type="domain" description="Alginate lyase" evidence="4">
    <location>
        <begin position="50"/>
        <end position="335"/>
    </location>
</feature>
<dbReference type="Pfam" id="PF05426">
    <property type="entry name" value="Alginate_lyase"/>
    <property type="match status" value="1"/>
</dbReference>
<dbReference type="AlphaFoldDB" id="A0A1J7JS36"/>
<dbReference type="InterPro" id="IPR008929">
    <property type="entry name" value="Chondroitin_lyas"/>
</dbReference>
<evidence type="ECO:0000313" key="5">
    <source>
        <dbReference type="EMBL" id="OIW32800.1"/>
    </source>
</evidence>
<dbReference type="SUPFAM" id="SSF48230">
    <property type="entry name" value="Chondroitin AC/alginate lyase"/>
    <property type="match status" value="1"/>
</dbReference>
<protein>
    <submittedName>
        <fullName evidence="5">Chondroitin AC/alginate lyase</fullName>
    </submittedName>
</protein>
<organism evidence="5 6">
    <name type="scientific">Coniochaeta ligniaria NRRL 30616</name>
    <dbReference type="NCBI Taxonomy" id="1408157"/>
    <lineage>
        <taxon>Eukaryota</taxon>
        <taxon>Fungi</taxon>
        <taxon>Dikarya</taxon>
        <taxon>Ascomycota</taxon>
        <taxon>Pezizomycotina</taxon>
        <taxon>Sordariomycetes</taxon>
        <taxon>Sordariomycetidae</taxon>
        <taxon>Coniochaetales</taxon>
        <taxon>Coniochaetaceae</taxon>
        <taxon>Coniochaeta</taxon>
    </lineage>
</organism>
<gene>
    <name evidence="5" type="ORF">CONLIGDRAFT_699686</name>
</gene>
<evidence type="ECO:0000313" key="6">
    <source>
        <dbReference type="Proteomes" id="UP000182658"/>
    </source>
</evidence>
<sequence>MSHPRTVVLQGSQLTDARQRLLDSQDPVLQAAKECLITQAKKWLQEVPWSVMAKKRTPPSGDMHDYTSQAPYWWPSPTPDGSPYVERDGQKNPEVLNYTDRVYVEKVFLSSYTLALAWFYTGDEAYSQHAANIIRTWFITPGTRMNPNLNHAQLIPFANTGRHIGIIDFSQWYTSVLDAAAILATGTSSGGPAPGWTTQDMSGFREWNKDFLGWLVNSRFGQQEHAEKNNHGAFAAMLVAAIALFVGDLQQVKSEADWVQKYIDETIEPDGSLPGELRRTRSWHYSTFTLLALTRLALVAQKVGVDLWAYKGPKGQGITKAIEYLIPAATRSAPWHHPELQFKAYAAADIVRAAATAGHQASREVIHELGTPPEGDLWQLRPAPEQLDPVKTNKDSTP</sequence>
<keyword evidence="1" id="KW-0732">Signal</keyword>
<dbReference type="EMBL" id="KV875095">
    <property type="protein sequence ID" value="OIW32800.1"/>
    <property type="molecule type" value="Genomic_DNA"/>
</dbReference>
<dbReference type="STRING" id="1408157.A0A1J7JS36"/>
<accession>A0A1J7JS36</accession>
<evidence type="ECO:0000259" key="4">
    <source>
        <dbReference type="Pfam" id="PF05426"/>
    </source>
</evidence>
<evidence type="ECO:0000256" key="2">
    <source>
        <dbReference type="ARBA" id="ARBA00023239"/>
    </source>
</evidence>
<evidence type="ECO:0000256" key="1">
    <source>
        <dbReference type="ARBA" id="ARBA00022729"/>
    </source>
</evidence>
<reference evidence="5 6" key="1">
    <citation type="submission" date="2016-10" db="EMBL/GenBank/DDBJ databases">
        <title>Draft genome sequence of Coniochaeta ligniaria NRRL30616, a lignocellulolytic fungus for bioabatement of inhibitors in plant biomass hydrolysates.</title>
        <authorList>
            <consortium name="DOE Joint Genome Institute"/>
            <person name="Jimenez D.J."/>
            <person name="Hector R.E."/>
            <person name="Riley R."/>
            <person name="Sun H."/>
            <person name="Grigoriev I.V."/>
            <person name="Van Elsas J.D."/>
            <person name="Nichols N.N."/>
        </authorList>
    </citation>
    <scope>NUCLEOTIDE SEQUENCE [LARGE SCALE GENOMIC DNA]</scope>
    <source>
        <strain evidence="5 6">NRRL 30616</strain>
    </source>
</reference>
<dbReference type="Proteomes" id="UP000182658">
    <property type="component" value="Unassembled WGS sequence"/>
</dbReference>
<dbReference type="InterPro" id="IPR008397">
    <property type="entry name" value="Alginate_lyase_dom"/>
</dbReference>
<keyword evidence="6" id="KW-1185">Reference proteome</keyword>
<proteinExistence type="predicted"/>
<dbReference type="GO" id="GO:0042597">
    <property type="term" value="C:periplasmic space"/>
    <property type="evidence" value="ECO:0007669"/>
    <property type="project" value="InterPro"/>
</dbReference>
<feature type="region of interest" description="Disordered" evidence="3">
    <location>
        <begin position="373"/>
        <end position="398"/>
    </location>
</feature>
<dbReference type="InParanoid" id="A0A1J7JS36"/>
<evidence type="ECO:0000256" key="3">
    <source>
        <dbReference type="SAM" id="MobiDB-lite"/>
    </source>
</evidence>